<accession>A0A0N5CFQ3</accession>
<protein>
    <submittedName>
        <fullName evidence="3">ZP domain-containing protein</fullName>
    </submittedName>
</protein>
<evidence type="ECO:0000313" key="2">
    <source>
        <dbReference type="Proteomes" id="UP000046392"/>
    </source>
</evidence>
<dbReference type="WBParaSite" id="SPAL_0001668700.1">
    <property type="protein sequence ID" value="SPAL_0001668700.1"/>
    <property type="gene ID" value="SPAL_0001668700"/>
</dbReference>
<dbReference type="AlphaFoldDB" id="A0A0N5CFQ3"/>
<name>A0A0N5CFQ3_STREA</name>
<proteinExistence type="predicted"/>
<feature type="chain" id="PRO_5005896045" evidence="1">
    <location>
        <begin position="24"/>
        <end position="163"/>
    </location>
</feature>
<dbReference type="Proteomes" id="UP000046392">
    <property type="component" value="Unplaced"/>
</dbReference>
<evidence type="ECO:0000313" key="3">
    <source>
        <dbReference type="WBParaSite" id="SPAL_0001668700.1"/>
    </source>
</evidence>
<organism evidence="2 3">
    <name type="scientific">Strongyloides papillosus</name>
    <name type="common">Intestinal threadworm</name>
    <dbReference type="NCBI Taxonomy" id="174720"/>
    <lineage>
        <taxon>Eukaryota</taxon>
        <taxon>Metazoa</taxon>
        <taxon>Ecdysozoa</taxon>
        <taxon>Nematoda</taxon>
        <taxon>Chromadorea</taxon>
        <taxon>Rhabditida</taxon>
        <taxon>Tylenchina</taxon>
        <taxon>Panagrolaimomorpha</taxon>
        <taxon>Strongyloidoidea</taxon>
        <taxon>Strongyloididae</taxon>
        <taxon>Strongyloides</taxon>
    </lineage>
</organism>
<sequence length="163" mass="18684">MKVLKTLTILIIFSISNIVKSKAGKNRINLKIRGTPKCFNPFSLDRKLLYIKVNVTASIGDSTHPYPYRNVTGRCDEKIIIEGNFPIDVIDEKKAHYVAYSYSHQVVTIVKRFPKECKLRKDKESDYICDFEKLDPNKEEGMSDDEFGKLLHDLFSHSKLIGG</sequence>
<evidence type="ECO:0000256" key="1">
    <source>
        <dbReference type="SAM" id="SignalP"/>
    </source>
</evidence>
<keyword evidence="1" id="KW-0732">Signal</keyword>
<keyword evidence="2" id="KW-1185">Reference proteome</keyword>
<feature type="signal peptide" evidence="1">
    <location>
        <begin position="1"/>
        <end position="23"/>
    </location>
</feature>
<reference evidence="3" key="1">
    <citation type="submission" date="2017-02" db="UniProtKB">
        <authorList>
            <consortium name="WormBaseParasite"/>
        </authorList>
    </citation>
    <scope>IDENTIFICATION</scope>
</reference>